<keyword evidence="1" id="KW-0812">Transmembrane</keyword>
<accession>A0AAE3KFX5</accession>
<evidence type="ECO:0000256" key="1">
    <source>
        <dbReference type="SAM" id="Phobius"/>
    </source>
</evidence>
<evidence type="ECO:0000313" key="3">
    <source>
        <dbReference type="Proteomes" id="UP001206128"/>
    </source>
</evidence>
<reference evidence="2" key="1">
    <citation type="submission" date="2022-06" db="EMBL/GenBank/DDBJ databases">
        <title>Genomic Encyclopedia of Archaeal and Bacterial Type Strains, Phase II (KMG-II): from individual species to whole genera.</title>
        <authorList>
            <person name="Goeker M."/>
        </authorList>
    </citation>
    <scope>NUCLEOTIDE SEQUENCE</scope>
    <source>
        <strain evidence="2">DSM 43935</strain>
    </source>
</reference>
<dbReference type="AlphaFoldDB" id="A0AAE3KFX5"/>
<keyword evidence="1" id="KW-1133">Transmembrane helix</keyword>
<name>A0AAE3KFX5_9PSEU</name>
<proteinExistence type="predicted"/>
<dbReference type="EMBL" id="JAMTCK010000005">
    <property type="protein sequence ID" value="MCP2165425.1"/>
    <property type="molecule type" value="Genomic_DNA"/>
</dbReference>
<dbReference type="RefSeq" id="WP_253770244.1">
    <property type="nucleotide sequence ID" value="NZ_JAMTCK010000005.1"/>
</dbReference>
<feature type="transmembrane region" description="Helical" evidence="1">
    <location>
        <begin position="12"/>
        <end position="33"/>
    </location>
</feature>
<sequence>MTGGGGRTPRSVVVLAWLAAVITVGALVAAATLRPAGETDEDGGPVTGASTPATGAGLQCGSQACQSVATQQVGQESVELLSDPAGRIGRVRVSGAGAPSVFEATITQLGAQLTANSLQCATGVSAVCLVRGTSPSGGSVGEVLLAKDGAWSRIDVPYYSAGSYLGLADVNRDGVADVVSVQYDCDSAELTGCQRVFLWVFEATGDNIGCTATVTGVEQLAGWPNPAPEMGQLYPCVT</sequence>
<keyword evidence="3" id="KW-1185">Reference proteome</keyword>
<dbReference type="Proteomes" id="UP001206128">
    <property type="component" value="Unassembled WGS sequence"/>
</dbReference>
<comment type="caution">
    <text evidence="2">The sequence shown here is derived from an EMBL/GenBank/DDBJ whole genome shotgun (WGS) entry which is preliminary data.</text>
</comment>
<protein>
    <submittedName>
        <fullName evidence="2">Uncharacterized protein</fullName>
    </submittedName>
</protein>
<gene>
    <name evidence="2" type="ORF">LX83_002283</name>
</gene>
<keyword evidence="1" id="KW-0472">Membrane</keyword>
<organism evidence="2 3">
    <name type="scientific">Goodfellowiella coeruleoviolacea</name>
    <dbReference type="NCBI Taxonomy" id="334858"/>
    <lineage>
        <taxon>Bacteria</taxon>
        <taxon>Bacillati</taxon>
        <taxon>Actinomycetota</taxon>
        <taxon>Actinomycetes</taxon>
        <taxon>Pseudonocardiales</taxon>
        <taxon>Pseudonocardiaceae</taxon>
        <taxon>Goodfellowiella</taxon>
    </lineage>
</organism>
<evidence type="ECO:0000313" key="2">
    <source>
        <dbReference type="EMBL" id="MCP2165425.1"/>
    </source>
</evidence>